<dbReference type="Proteomes" id="UP000758603">
    <property type="component" value="Unassembled WGS sequence"/>
</dbReference>
<dbReference type="InterPro" id="IPR006598">
    <property type="entry name" value="CAP10"/>
</dbReference>
<evidence type="ECO:0000313" key="3">
    <source>
        <dbReference type="Proteomes" id="UP000758603"/>
    </source>
</evidence>
<dbReference type="PANTHER" id="PTHR12203">
    <property type="entry name" value="KDEL LYS-ASP-GLU-LEU CONTAINING - RELATED"/>
    <property type="match status" value="1"/>
</dbReference>
<dbReference type="RefSeq" id="XP_045959081.1">
    <property type="nucleotide sequence ID" value="XM_046104870.1"/>
</dbReference>
<evidence type="ECO:0000313" key="2">
    <source>
        <dbReference type="EMBL" id="KAH6654811.1"/>
    </source>
</evidence>
<dbReference type="InterPro" id="IPR051091">
    <property type="entry name" value="O-Glucosyltr/Glycosyltrsf_90"/>
</dbReference>
<dbReference type="EMBL" id="JAGPXC010000004">
    <property type="protein sequence ID" value="KAH6654811.1"/>
    <property type="molecule type" value="Genomic_DNA"/>
</dbReference>
<dbReference type="PANTHER" id="PTHR12203:SF22">
    <property type="entry name" value="CAPSULE ASSOCIATED PROTEIN"/>
    <property type="match status" value="1"/>
</dbReference>
<dbReference type="Pfam" id="PF05686">
    <property type="entry name" value="Glyco_transf_90"/>
    <property type="match status" value="1"/>
</dbReference>
<keyword evidence="3" id="KW-1185">Reference proteome</keyword>
<accession>A0A9P8UMK4</accession>
<gene>
    <name evidence="2" type="ORF">BKA67DRAFT_592781</name>
</gene>
<organism evidence="2 3">
    <name type="scientific">Truncatella angustata</name>
    <dbReference type="NCBI Taxonomy" id="152316"/>
    <lineage>
        <taxon>Eukaryota</taxon>
        <taxon>Fungi</taxon>
        <taxon>Dikarya</taxon>
        <taxon>Ascomycota</taxon>
        <taxon>Pezizomycotina</taxon>
        <taxon>Sordariomycetes</taxon>
        <taxon>Xylariomycetidae</taxon>
        <taxon>Amphisphaeriales</taxon>
        <taxon>Sporocadaceae</taxon>
        <taxon>Truncatella</taxon>
    </lineage>
</organism>
<sequence length="590" mass="67443">MLSRFRPWHGLPNLRPRLLVALGSYSLVPAVLILLDEPTSNSHPIDDLVLDAGRTHDLLLTQRSTKIGDAAAKYRTRRGRHPPPGFDKWFEYAMRHNAIVVEQFFDRIEHDIRPFWATEARLTAYQASTWDNLVRVRDGKAYSVGDGEDRVPWLGLWASLIAEAAEFLPDVDMPINYMDETRVLVKWEEINELVKASELNKKITPPTETIQDFKGLDDLDIWSAYASNPEWITKGAPKYWNLTRLACAPESPARNTPALEDYSQRPIFPSDWNPSYSQNGFVKNFTAASDPCLQPHLRGLHGTFVEQITMSTTQSLIPLFSGCKLPMNNAILIPGAMYLTDDARYSGGNSHGSPWILKKDGIVWRGVASGGRHKKENWTHFQRLRLVQMLNGTTVSGVEQRRANASTFEMPSTPYNISIDHEGHIGEWLRGISDVGFVDLLCFPRDDCSYLTPYFSQVDVIPMEEQFKQKYIPDIDGNSFSARFRSLLLSTSLPLKSTIYAEWHDDRLLPWLHFVPLDNTLQDLYAVLNYFTKDKKGDTAAQYIAESGKAWSERVLRHEDMLLYVWRLLLEFARVCDENRERLGFVEDLT</sequence>
<dbReference type="GeneID" id="70133761"/>
<dbReference type="OrthoDB" id="541052at2759"/>
<protein>
    <submittedName>
        <fullName evidence="2">Glycosyltransferase family 90 protein</fullName>
    </submittedName>
</protein>
<proteinExistence type="predicted"/>
<comment type="caution">
    <text evidence="2">The sequence shown here is derived from an EMBL/GenBank/DDBJ whole genome shotgun (WGS) entry which is preliminary data.</text>
</comment>
<dbReference type="AlphaFoldDB" id="A0A9P8UMK4"/>
<evidence type="ECO:0000259" key="1">
    <source>
        <dbReference type="SMART" id="SM00672"/>
    </source>
</evidence>
<reference evidence="2" key="1">
    <citation type="journal article" date="2021" name="Nat. Commun.">
        <title>Genetic determinants of endophytism in the Arabidopsis root mycobiome.</title>
        <authorList>
            <person name="Mesny F."/>
            <person name="Miyauchi S."/>
            <person name="Thiergart T."/>
            <person name="Pickel B."/>
            <person name="Atanasova L."/>
            <person name="Karlsson M."/>
            <person name="Huettel B."/>
            <person name="Barry K.W."/>
            <person name="Haridas S."/>
            <person name="Chen C."/>
            <person name="Bauer D."/>
            <person name="Andreopoulos W."/>
            <person name="Pangilinan J."/>
            <person name="LaButti K."/>
            <person name="Riley R."/>
            <person name="Lipzen A."/>
            <person name="Clum A."/>
            <person name="Drula E."/>
            <person name="Henrissat B."/>
            <person name="Kohler A."/>
            <person name="Grigoriev I.V."/>
            <person name="Martin F.M."/>
            <person name="Hacquard S."/>
        </authorList>
    </citation>
    <scope>NUCLEOTIDE SEQUENCE</scope>
    <source>
        <strain evidence="2">MPI-SDFR-AT-0073</strain>
    </source>
</reference>
<name>A0A9P8UMK4_9PEZI</name>
<feature type="domain" description="Glycosyl transferase CAP10" evidence="1">
    <location>
        <begin position="295"/>
        <end position="579"/>
    </location>
</feature>
<dbReference type="SMART" id="SM00672">
    <property type="entry name" value="CAP10"/>
    <property type="match status" value="1"/>
</dbReference>